<accession>A0A183JLK3</accession>
<dbReference type="AlphaFoldDB" id="A0A183JLK3"/>
<sequence length="45" mass="5383">MEHFLIVLKSLGLINWFYSFMTRSLSTLRGITCNSLIFRSLWHHL</sequence>
<protein>
    <submittedName>
        <fullName evidence="1">Uncharacterized protein</fullName>
    </submittedName>
</protein>
<organism evidence="1">
    <name type="scientific">Schistosoma curassoni</name>
    <dbReference type="NCBI Taxonomy" id="6186"/>
    <lineage>
        <taxon>Eukaryota</taxon>
        <taxon>Metazoa</taxon>
        <taxon>Spiralia</taxon>
        <taxon>Lophotrochozoa</taxon>
        <taxon>Platyhelminthes</taxon>
        <taxon>Trematoda</taxon>
        <taxon>Digenea</taxon>
        <taxon>Strigeidida</taxon>
        <taxon>Schistosomatoidea</taxon>
        <taxon>Schistosomatidae</taxon>
        <taxon>Schistosoma</taxon>
    </lineage>
</organism>
<dbReference type="WBParaSite" id="SCUD_0000358401-mRNA-1">
    <property type="protein sequence ID" value="SCUD_0000358401-mRNA-1"/>
    <property type="gene ID" value="SCUD_0000358401"/>
</dbReference>
<proteinExistence type="predicted"/>
<reference evidence="1" key="1">
    <citation type="submission" date="2016-06" db="UniProtKB">
        <authorList>
            <consortium name="WormBaseParasite"/>
        </authorList>
    </citation>
    <scope>IDENTIFICATION</scope>
</reference>
<evidence type="ECO:0000313" key="1">
    <source>
        <dbReference type="WBParaSite" id="SCUD_0000358401-mRNA-1"/>
    </source>
</evidence>
<name>A0A183JLK3_9TREM</name>